<dbReference type="Pfam" id="PF03564">
    <property type="entry name" value="DUF1759"/>
    <property type="match status" value="1"/>
</dbReference>
<evidence type="ECO:0000259" key="2">
    <source>
        <dbReference type="PROSITE" id="PS50994"/>
    </source>
</evidence>
<dbReference type="Pfam" id="PF05380">
    <property type="entry name" value="Peptidase_A17"/>
    <property type="match status" value="1"/>
</dbReference>
<dbReference type="SUPFAM" id="SSF50630">
    <property type="entry name" value="Acid proteases"/>
    <property type="match status" value="1"/>
</dbReference>
<reference evidence="3" key="1">
    <citation type="submission" date="2022-02" db="EMBL/GenBank/DDBJ databases">
        <authorList>
            <person name="King R."/>
        </authorList>
    </citation>
    <scope>NUCLEOTIDE SEQUENCE</scope>
</reference>
<dbReference type="GO" id="GO:0015074">
    <property type="term" value="P:DNA integration"/>
    <property type="evidence" value="ECO:0007669"/>
    <property type="project" value="InterPro"/>
</dbReference>
<protein>
    <recommendedName>
        <fullName evidence="2">Integrase catalytic domain-containing protein</fullName>
    </recommendedName>
</protein>
<name>A0A9P0NH06_APHGO</name>
<evidence type="ECO:0000313" key="3">
    <source>
        <dbReference type="EMBL" id="CAH1715379.1"/>
    </source>
</evidence>
<evidence type="ECO:0000256" key="1">
    <source>
        <dbReference type="SAM" id="MobiDB-lite"/>
    </source>
</evidence>
<accession>A0A9P0NH06</accession>
<dbReference type="SUPFAM" id="SSF56672">
    <property type="entry name" value="DNA/RNA polymerases"/>
    <property type="match status" value="1"/>
</dbReference>
<sequence length="1731" mass="195713">MAVNPNSDELRKWIRKIDALRGSLEDYNLFASQFSNESMHISQIKVRLDEVAEFSEKFEEYQAQVEMLEEKKDSDWVYIRRTFRNRLCDVKAALLRIVDEHAANADHVSSPSMSSLASQQPGGTFNSIRYPPCVLPTFNGDWQQWSSFIDTFNSMFHNDNSNMPLVQRFHYLKSCLSGQASDVIKSIPTTAEHYQHAYDLLVNRYENKSAIIQSHIRSLLDTPKVVTPSSSELQKLHHHISSNINALKSLQQPVNQWDAWLVTLLCSRMDSTTVGEWYLQYKSKELPSYDAVEQFLASRITAYEAGDINCQSHEVRKVPNRSSNNKVHDKKALFVKSKEKGGGKCPLCSEQHKLYACSQFNSMNIPERRNVVIKSKLCFNCLSFGHQVSSCFFPPCPRCGERHNSKLHESPTNASNTLAPTANDDDRPQPHLTVMYTQLGTPAAENLNVLLATAIVNICDNFGRMHSCRAVLDSGSQLSFITKSCAKRLNLSMTTNAFNIVGVSAMASVAKQLQDTILCSRFGDFKTNIKFYSLQTIVSALPSQLLSCDNLKMPDNILNQLADPNFHIPGPIDVLLGADIFFDIFYGDKFPLSDLAVLNRTKLGWIVTGKISTMSPSNTLPNLKIHDQSALSFFVSKTNQRILEELKAEEHFKSSFSRHCSGRFIVKLPMAQDPKVLGDSLDMAQKRFLNLERRLIKDKPLAEQYDKFISEYISLGHMELASPISDKPTYYLPHHPVFKSDSTTTKMRVVFDGSATTKSGLSLNHIMLKGPKVQPDIFNILLRFRLHPVALTADVEKMYRQILVAEEDCELQRIVYRSQPDEPLRHYKLKTVTYGTKSASFLATRCLHELGAPIKTTPIGRIIHQDFYVDDLISGGGTDQECFDIHKQVHSILGTAGFPLRKWCSSSLTILNELPHTQKDPNFMVNLTETEVLSALGLRWQPSIDSFRFTTKNWTPPTHMTKRTLLSDINSVYDPLGLVSTVLIRGKIFIQQVWSLKQGWDDPLSEDLRSKWTKFYLSLVGLNDIILPRLALSPESDSYEIHGFCDASQHAYGACIYIRSIKPGGNAEVRLYAAKSRVAPIKTTTIPRLELCGALLLSELAAEIKNEFSKIAIALPTENINLWTDSTIVLAWLTSMKPLQVYVANRVAQINELSCETQWHHTPTTDNPADLISRGIDVSALPSCRLWWDGPDWLRLPPSHWPSNPTLPSDLPEVRTIKLALVATAVDNPMWILKRYSSWFALLRVTALVRRFLSNCKAKFSKKELVVGFISMEEINNARTYWISRSQSESFPSELSSLRAGRLVHRGSCLKALSPFIDSQGLIRVGGRLNNTQLSYSAKHPLVLSSRSYVTKLIFRYEHRRLMHIGPQGLLSHISNSYWIIRGRIISRKTVNDCHQCFRAAPKFMSPYMAHLPKERVTITRPFARSGLDFCGPIMIRSGRRKVSPTKGYICVFVCMVTRAVHLELVSSLSSEDFLATLSRFMARRGQCSNLFSDNGTNFVGANRILQAHYKDNAVNSYLNNNCIQWKFIPAAAPHFGGLWEAAVQAAKRHLHRVSQGALLTYDETITLLCKVEAALNSRPLTPMPSDPADLSVLTPGHFLVGSSLMLPPEPDYSMIPQNRLRRFKLMEAQFQKFWKRWLSEYLPQCQRRGKWLRRTRNAVVGDIAILKNELLPPLQWPLVRITEVHPGQDGIVRAVTVRNSSGQQFSRPVVKLAFLPTHEDEDEDADEDLA</sequence>
<feature type="domain" description="Integrase catalytic" evidence="2">
    <location>
        <begin position="1418"/>
        <end position="1604"/>
    </location>
</feature>
<dbReference type="GO" id="GO:0071897">
    <property type="term" value="P:DNA biosynthetic process"/>
    <property type="evidence" value="ECO:0007669"/>
    <property type="project" value="UniProtKB-ARBA"/>
</dbReference>
<keyword evidence="4" id="KW-1185">Reference proteome</keyword>
<feature type="region of interest" description="Disordered" evidence="1">
    <location>
        <begin position="404"/>
        <end position="427"/>
    </location>
</feature>
<feature type="compositionally biased region" description="Polar residues" evidence="1">
    <location>
        <begin position="410"/>
        <end position="420"/>
    </location>
</feature>
<dbReference type="Proteomes" id="UP001154329">
    <property type="component" value="Chromosome 1"/>
</dbReference>
<dbReference type="EMBL" id="OU899034">
    <property type="protein sequence ID" value="CAH1715379.1"/>
    <property type="molecule type" value="Genomic_DNA"/>
</dbReference>
<dbReference type="PANTHER" id="PTHR47331">
    <property type="entry name" value="PHD-TYPE DOMAIN-CONTAINING PROTEIN"/>
    <property type="match status" value="1"/>
</dbReference>
<dbReference type="GO" id="GO:0003676">
    <property type="term" value="F:nucleic acid binding"/>
    <property type="evidence" value="ECO:0007669"/>
    <property type="project" value="InterPro"/>
</dbReference>
<organism evidence="3 4">
    <name type="scientific">Aphis gossypii</name>
    <name type="common">Cotton aphid</name>
    <dbReference type="NCBI Taxonomy" id="80765"/>
    <lineage>
        <taxon>Eukaryota</taxon>
        <taxon>Metazoa</taxon>
        <taxon>Ecdysozoa</taxon>
        <taxon>Arthropoda</taxon>
        <taxon>Hexapoda</taxon>
        <taxon>Insecta</taxon>
        <taxon>Pterygota</taxon>
        <taxon>Neoptera</taxon>
        <taxon>Paraneoptera</taxon>
        <taxon>Hemiptera</taxon>
        <taxon>Sternorrhyncha</taxon>
        <taxon>Aphidomorpha</taxon>
        <taxon>Aphidoidea</taxon>
        <taxon>Aphididae</taxon>
        <taxon>Aphidini</taxon>
        <taxon>Aphis</taxon>
        <taxon>Aphis</taxon>
    </lineage>
</organism>
<dbReference type="InterPro" id="IPR043128">
    <property type="entry name" value="Rev_trsase/Diguanyl_cyclase"/>
</dbReference>
<dbReference type="InterPro" id="IPR008042">
    <property type="entry name" value="Retrotrans_Pao"/>
</dbReference>
<dbReference type="InterPro" id="IPR040676">
    <property type="entry name" value="DUF5641"/>
</dbReference>
<dbReference type="CDD" id="cd01644">
    <property type="entry name" value="RT_pepA17"/>
    <property type="match status" value="1"/>
</dbReference>
<dbReference type="InterPro" id="IPR036397">
    <property type="entry name" value="RNaseH_sf"/>
</dbReference>
<evidence type="ECO:0000313" key="4">
    <source>
        <dbReference type="Proteomes" id="UP001154329"/>
    </source>
</evidence>
<dbReference type="GO" id="GO:0042575">
    <property type="term" value="C:DNA polymerase complex"/>
    <property type="evidence" value="ECO:0007669"/>
    <property type="project" value="UniProtKB-ARBA"/>
</dbReference>
<dbReference type="Pfam" id="PF18701">
    <property type="entry name" value="DUF5641"/>
    <property type="match status" value="1"/>
</dbReference>
<dbReference type="Gene3D" id="3.30.70.270">
    <property type="match status" value="1"/>
</dbReference>
<dbReference type="Gene3D" id="3.30.420.10">
    <property type="entry name" value="Ribonuclease H-like superfamily/Ribonuclease H"/>
    <property type="match status" value="1"/>
</dbReference>
<dbReference type="InterPro" id="IPR043502">
    <property type="entry name" value="DNA/RNA_pol_sf"/>
</dbReference>
<dbReference type="PANTHER" id="PTHR47331:SF5">
    <property type="entry name" value="RIBONUCLEASE H"/>
    <property type="match status" value="1"/>
</dbReference>
<dbReference type="InterPro" id="IPR001584">
    <property type="entry name" value="Integrase_cat-core"/>
</dbReference>
<dbReference type="PROSITE" id="PS50994">
    <property type="entry name" value="INTEGRASE"/>
    <property type="match status" value="1"/>
</dbReference>
<reference evidence="3" key="2">
    <citation type="submission" date="2022-10" db="EMBL/GenBank/DDBJ databases">
        <authorList>
            <consortium name="ENA_rothamsted_submissions"/>
            <consortium name="culmorum"/>
            <person name="King R."/>
        </authorList>
    </citation>
    <scope>NUCLEOTIDE SEQUENCE</scope>
</reference>
<gene>
    <name evidence="3" type="ORF">APHIGO_LOCUS3153</name>
</gene>
<dbReference type="Gene3D" id="3.10.10.10">
    <property type="entry name" value="HIV Type 1 Reverse Transcriptase, subunit A, domain 1"/>
    <property type="match status" value="1"/>
</dbReference>
<proteinExistence type="predicted"/>
<dbReference type="InterPro" id="IPR005312">
    <property type="entry name" value="DUF1759"/>
</dbReference>
<dbReference type="SUPFAM" id="SSF53098">
    <property type="entry name" value="Ribonuclease H-like"/>
    <property type="match status" value="1"/>
</dbReference>
<dbReference type="Gene3D" id="2.40.70.10">
    <property type="entry name" value="Acid Proteases"/>
    <property type="match status" value="1"/>
</dbReference>
<dbReference type="InterPro" id="IPR012337">
    <property type="entry name" value="RNaseH-like_sf"/>
</dbReference>
<dbReference type="InterPro" id="IPR021109">
    <property type="entry name" value="Peptidase_aspartic_dom_sf"/>
</dbReference>